<gene>
    <name evidence="1" type="ORF">XENOCAPTIV_001337</name>
</gene>
<dbReference type="Proteomes" id="UP001434883">
    <property type="component" value="Unassembled WGS sequence"/>
</dbReference>
<comment type="caution">
    <text evidence="1">The sequence shown here is derived from an EMBL/GenBank/DDBJ whole genome shotgun (WGS) entry which is preliminary data.</text>
</comment>
<dbReference type="EMBL" id="JAHRIN010076747">
    <property type="protein sequence ID" value="MEQ2218311.1"/>
    <property type="molecule type" value="Genomic_DNA"/>
</dbReference>
<evidence type="ECO:0000313" key="2">
    <source>
        <dbReference type="Proteomes" id="UP001434883"/>
    </source>
</evidence>
<protein>
    <submittedName>
        <fullName evidence="1">Uncharacterized protein</fullName>
    </submittedName>
</protein>
<evidence type="ECO:0000313" key="1">
    <source>
        <dbReference type="EMBL" id="MEQ2218311.1"/>
    </source>
</evidence>
<name>A0ABV0SCZ8_9TELE</name>
<keyword evidence="2" id="KW-1185">Reference proteome</keyword>
<organism evidence="1 2">
    <name type="scientific">Xenoophorus captivus</name>
    <dbReference type="NCBI Taxonomy" id="1517983"/>
    <lineage>
        <taxon>Eukaryota</taxon>
        <taxon>Metazoa</taxon>
        <taxon>Chordata</taxon>
        <taxon>Craniata</taxon>
        <taxon>Vertebrata</taxon>
        <taxon>Euteleostomi</taxon>
        <taxon>Actinopterygii</taxon>
        <taxon>Neopterygii</taxon>
        <taxon>Teleostei</taxon>
        <taxon>Neoteleostei</taxon>
        <taxon>Acanthomorphata</taxon>
        <taxon>Ovalentaria</taxon>
        <taxon>Atherinomorphae</taxon>
        <taxon>Cyprinodontiformes</taxon>
        <taxon>Goodeidae</taxon>
        <taxon>Xenoophorus</taxon>
    </lineage>
</organism>
<reference evidence="1 2" key="1">
    <citation type="submission" date="2021-06" db="EMBL/GenBank/DDBJ databases">
        <authorList>
            <person name="Palmer J.M."/>
        </authorList>
    </citation>
    <scope>NUCLEOTIDE SEQUENCE [LARGE SCALE GENOMIC DNA]</scope>
    <source>
        <strain evidence="1 2">XC_2019</strain>
        <tissue evidence="1">Muscle</tissue>
    </source>
</reference>
<proteinExistence type="predicted"/>
<accession>A0ABV0SCZ8</accession>
<sequence>MGPTLQLGRSPEGWRRPHFGMNQNVLQVVVSPESRYDPQRGQPSTATLEPCKVLFQNPGQFQVIGGESSQEGEQGALPLLHSLGLRQAL</sequence>